<dbReference type="PROSITE" id="PS50878">
    <property type="entry name" value="RT_POL"/>
    <property type="match status" value="1"/>
</dbReference>
<dbReference type="InterPro" id="IPR026960">
    <property type="entry name" value="RVT-Znf"/>
</dbReference>
<evidence type="ECO:0000313" key="3">
    <source>
        <dbReference type="Proteomes" id="UP000288805"/>
    </source>
</evidence>
<sequence length="951" mass="108257">MGFGTKWREWIWSCISTAKFSVLVNGEPAGFFPSSKGLRQGDPLSPYLFIMGMEVLSALLRRAVEGGCITGCRMQRGRGQAVSISHLLFADDAIIFCEAKKDDMIFLSWTLCWFEAASGLRINLAKSEIIPVGEVDEILEMAVELGCKVGQLPSTYLGLPLGAPNKAGYVWDGVEERMRWKLALWKRQYLSKGGRITLIKSTLASMPLYQLSLFRMPKGVARRLEKLQRDFLWGGGSTERKAHLVSWEKVCVSKEKGGLGLRKIVQLNKALLGKWVWRFARARDGMWKRVLVAKYGQEDFGWRTKKANGAFGVGLWKEIMKEADWCWNNMTFKVGKGTKIRFWKDTWCGDVELARRFPQLFSVAAQKVWKGGKNGQFGVTDAYGLLTSHSTILFPKKGIWVENVPSKLAFFAWEATWGRILTIDRLQKRGWQIPNRCYLCGSDEENVSHLLIHCTVASVLWGMTLSLFGAQWVFPETVKEVITSWKGVDDDNTIQRHEVASRCIEFEAIPPVSSTLGKAISGSGQIFTNADEFRNALYLTSLTGPFNKKFKRNSLKHMTACCTAGGCPWKITARGVGATKIVRVHTFENKHNHSAQKESSSVPALRPNKAALVIDDMIRANPDYLPRQICEDFERQHGVKLTYNQAWKCKEKAKERIFGLPHNSYKLLPWLCKQLMETNSGTIAEWTSSDEGNFMQLFIAHGFSVHGFLMGCRPIISINSSNLSGPHKGALFSALAYDADDDMFPLAYAIVSLENYYNWFWFLHRLKQLVGEMEVVIISGRHHAIIRSVAEVFGVENHAYCYRHLKEDFSHQLMMGREGKDNALKLLDAVAYARLEIRYNSAMENLRRFDANLAKWVEDNNPEHWAMSKFPKKRWDKMNTNIFGSFSAWVKEEQHHTIFSFIEKHMDMLASLLVERKTTMQSWERSIGPKTEDKLLHNIAKSETFSMGRQR</sequence>
<dbReference type="PANTHER" id="PTHR33116:SF78">
    <property type="entry name" value="OS12G0587133 PROTEIN"/>
    <property type="match status" value="1"/>
</dbReference>
<name>A0A438G5Q8_VITVI</name>
<protein>
    <submittedName>
        <fullName evidence="2">Putative ribonuclease H protein</fullName>
    </submittedName>
</protein>
<evidence type="ECO:0000313" key="2">
    <source>
        <dbReference type="EMBL" id="RVW67545.1"/>
    </source>
</evidence>
<evidence type="ECO:0000259" key="1">
    <source>
        <dbReference type="PROSITE" id="PS50878"/>
    </source>
</evidence>
<dbReference type="InterPro" id="IPR000477">
    <property type="entry name" value="RT_dom"/>
</dbReference>
<dbReference type="Pfam" id="PF13966">
    <property type="entry name" value="zf-RVT"/>
    <property type="match status" value="1"/>
</dbReference>
<accession>A0A438G5Q8</accession>
<gene>
    <name evidence="2" type="primary">VvCHDp000001_294</name>
    <name evidence="2" type="ORF">CK203_062367</name>
</gene>
<dbReference type="PANTHER" id="PTHR33116">
    <property type="entry name" value="REVERSE TRANSCRIPTASE ZINC-BINDING DOMAIN-CONTAINING PROTEIN-RELATED-RELATED"/>
    <property type="match status" value="1"/>
</dbReference>
<reference evidence="2 3" key="1">
    <citation type="journal article" date="2018" name="PLoS Genet.">
        <title>Population sequencing reveals clonal diversity and ancestral inbreeding in the grapevine cultivar Chardonnay.</title>
        <authorList>
            <person name="Roach M.J."/>
            <person name="Johnson D.L."/>
            <person name="Bohlmann J."/>
            <person name="van Vuuren H.J."/>
            <person name="Jones S.J."/>
            <person name="Pretorius I.S."/>
            <person name="Schmidt S.A."/>
            <person name="Borneman A.R."/>
        </authorList>
    </citation>
    <scope>NUCLEOTIDE SEQUENCE [LARGE SCALE GENOMIC DNA]</scope>
    <source>
        <strain evidence="3">cv. Chardonnay</strain>
        <tissue evidence="2">Leaf</tissue>
    </source>
</reference>
<dbReference type="EMBL" id="QGNW01000578">
    <property type="protein sequence ID" value="RVW67545.1"/>
    <property type="molecule type" value="Genomic_DNA"/>
</dbReference>
<organism evidence="2 3">
    <name type="scientific">Vitis vinifera</name>
    <name type="common">Grape</name>
    <dbReference type="NCBI Taxonomy" id="29760"/>
    <lineage>
        <taxon>Eukaryota</taxon>
        <taxon>Viridiplantae</taxon>
        <taxon>Streptophyta</taxon>
        <taxon>Embryophyta</taxon>
        <taxon>Tracheophyta</taxon>
        <taxon>Spermatophyta</taxon>
        <taxon>Magnoliopsida</taxon>
        <taxon>eudicotyledons</taxon>
        <taxon>Gunneridae</taxon>
        <taxon>Pentapetalae</taxon>
        <taxon>rosids</taxon>
        <taxon>Vitales</taxon>
        <taxon>Vitaceae</taxon>
        <taxon>Viteae</taxon>
        <taxon>Vitis</taxon>
    </lineage>
</organism>
<dbReference type="Pfam" id="PF03108">
    <property type="entry name" value="DBD_Tnp_Mut"/>
    <property type="match status" value="1"/>
</dbReference>
<dbReference type="Pfam" id="PF10551">
    <property type="entry name" value="MULE"/>
    <property type="match status" value="1"/>
</dbReference>
<dbReference type="InterPro" id="IPR004332">
    <property type="entry name" value="Transposase_MuDR"/>
</dbReference>
<dbReference type="InterPro" id="IPR018289">
    <property type="entry name" value="MULE_transposase_dom"/>
</dbReference>
<proteinExistence type="predicted"/>
<dbReference type="InterPro" id="IPR043502">
    <property type="entry name" value="DNA/RNA_pol_sf"/>
</dbReference>
<comment type="caution">
    <text evidence="2">The sequence shown here is derived from an EMBL/GenBank/DDBJ whole genome shotgun (WGS) entry which is preliminary data.</text>
</comment>
<dbReference type="Proteomes" id="UP000288805">
    <property type="component" value="Unassembled WGS sequence"/>
</dbReference>
<dbReference type="SUPFAM" id="SSF56672">
    <property type="entry name" value="DNA/RNA polymerases"/>
    <property type="match status" value="1"/>
</dbReference>
<dbReference type="AlphaFoldDB" id="A0A438G5Q8"/>
<dbReference type="Pfam" id="PF00078">
    <property type="entry name" value="RVT_1"/>
    <property type="match status" value="1"/>
</dbReference>
<feature type="domain" description="Reverse transcriptase" evidence="1">
    <location>
        <begin position="1"/>
        <end position="161"/>
    </location>
</feature>